<dbReference type="InterPro" id="IPR051057">
    <property type="entry name" value="PI-PLC_domain"/>
</dbReference>
<organism evidence="1 2">
    <name type="scientific">Fasciolopsis buskii</name>
    <dbReference type="NCBI Taxonomy" id="27845"/>
    <lineage>
        <taxon>Eukaryota</taxon>
        <taxon>Metazoa</taxon>
        <taxon>Spiralia</taxon>
        <taxon>Lophotrochozoa</taxon>
        <taxon>Platyhelminthes</taxon>
        <taxon>Trematoda</taxon>
        <taxon>Digenea</taxon>
        <taxon>Plagiorchiida</taxon>
        <taxon>Echinostomata</taxon>
        <taxon>Echinostomatoidea</taxon>
        <taxon>Fasciolidae</taxon>
        <taxon>Fasciolopsis</taxon>
    </lineage>
</organism>
<dbReference type="PANTHER" id="PTHR13593">
    <property type="match status" value="1"/>
</dbReference>
<dbReference type="AlphaFoldDB" id="A0A8E0S4A3"/>
<dbReference type="PROSITE" id="PS50007">
    <property type="entry name" value="PIPLC_X_DOMAIN"/>
    <property type="match status" value="1"/>
</dbReference>
<dbReference type="GO" id="GO:0008081">
    <property type="term" value="F:phosphoric diester hydrolase activity"/>
    <property type="evidence" value="ECO:0007669"/>
    <property type="project" value="InterPro"/>
</dbReference>
<protein>
    <submittedName>
        <fullName evidence="1">PI-PLC X domain-containing protein 3</fullName>
    </submittedName>
</protein>
<evidence type="ECO:0000313" key="1">
    <source>
        <dbReference type="EMBL" id="KAA0196192.1"/>
    </source>
</evidence>
<dbReference type="GO" id="GO:0006629">
    <property type="term" value="P:lipid metabolic process"/>
    <property type="evidence" value="ECO:0007669"/>
    <property type="project" value="InterPro"/>
</dbReference>
<dbReference type="CDD" id="cd08616">
    <property type="entry name" value="PI-PLCXD1c"/>
    <property type="match status" value="1"/>
</dbReference>
<name>A0A8E0S4A3_9TREM</name>
<evidence type="ECO:0000313" key="2">
    <source>
        <dbReference type="Proteomes" id="UP000728185"/>
    </source>
</evidence>
<keyword evidence="2" id="KW-1185">Reference proteome</keyword>
<dbReference type="SUPFAM" id="SSF51695">
    <property type="entry name" value="PLC-like phosphodiesterases"/>
    <property type="match status" value="1"/>
</dbReference>
<dbReference type="Proteomes" id="UP000728185">
    <property type="component" value="Unassembled WGS sequence"/>
</dbReference>
<dbReference type="Gene3D" id="3.20.20.190">
    <property type="entry name" value="Phosphatidylinositol (PI) phosphodiesterase"/>
    <property type="match status" value="1"/>
</dbReference>
<dbReference type="InterPro" id="IPR017946">
    <property type="entry name" value="PLC-like_Pdiesterase_TIM-brl"/>
</dbReference>
<sequence>MCDKDFANWMSQLPPQITKQPLNYLAIPGTHDSFTHSISNHSPASTDAPVYKIVSKLPRVIGGSMLCSWTITQDLCIRKQLEAGIRYLDFRVGVKNFSGRPNEYEFYLVHGQCAKTLAEELTEVAEFLQDHPREVVLVDCNHCYEFKTPEHTSGLENLILKMLGAYMMPVQNTVPSLDEMWAAKCQVLFFVSLRRPNPVQPDKLWPTSRVRSLWPEKCKVSDLLLYLETNYGPNLSRNPNSFYVHQGILTPDKDYIVKHLGGSLRHLSRKAGAAYLEWLRAEERQAGPDGINITLLDFAVTDFPDYVSVVISLNYKTWPADQ</sequence>
<dbReference type="OrthoDB" id="1046782at2759"/>
<reference evidence="1" key="1">
    <citation type="submission" date="2019-05" db="EMBL/GenBank/DDBJ databases">
        <title>Annotation for the trematode Fasciolopsis buski.</title>
        <authorList>
            <person name="Choi Y.-J."/>
        </authorList>
    </citation>
    <scope>NUCLEOTIDE SEQUENCE</scope>
    <source>
        <strain evidence="1">HT</strain>
        <tissue evidence="1">Whole worm</tissue>
    </source>
</reference>
<comment type="caution">
    <text evidence="1">The sequence shown here is derived from an EMBL/GenBank/DDBJ whole genome shotgun (WGS) entry which is preliminary data.</text>
</comment>
<accession>A0A8E0S4A3</accession>
<dbReference type="EMBL" id="LUCM01003205">
    <property type="protein sequence ID" value="KAA0196192.1"/>
    <property type="molecule type" value="Genomic_DNA"/>
</dbReference>
<dbReference type="PANTHER" id="PTHR13593:SF113">
    <property type="entry name" value="SI:DKEY-266F7.9"/>
    <property type="match status" value="1"/>
</dbReference>
<gene>
    <name evidence="1" type="ORF">FBUS_04817</name>
</gene>
<proteinExistence type="predicted"/>
<dbReference type="InterPro" id="IPR042158">
    <property type="entry name" value="PLCXD1/2/3"/>
</dbReference>